<feature type="domain" description="Ig-like" evidence="31">
    <location>
        <begin position="223"/>
        <end position="315"/>
    </location>
</feature>
<evidence type="ECO:0000256" key="26">
    <source>
        <dbReference type="RuleBase" id="RU000311"/>
    </source>
</evidence>
<dbReference type="SUPFAM" id="SSF48726">
    <property type="entry name" value="Immunoglobulin"/>
    <property type="match status" value="3"/>
</dbReference>
<dbReference type="EC" id="2.7.10.1" evidence="2"/>
<dbReference type="KEGG" id="csem:103395736"/>
<dbReference type="SMART" id="SM00219">
    <property type="entry name" value="TyrKc"/>
    <property type="match status" value="1"/>
</dbReference>
<comment type="subcellular location">
    <subcellularLocation>
        <location evidence="1">Cell membrane</location>
        <topology evidence="1">Single-pass type I membrane protein</topology>
    </subcellularLocation>
    <subcellularLocation>
        <location evidence="26">Membrane</location>
        <topology evidence="26">Single-pass type I membrane protein</topology>
    </subcellularLocation>
</comment>
<feature type="domain" description="Protein kinase" evidence="30">
    <location>
        <begin position="628"/>
        <end position="940"/>
    </location>
</feature>
<name>A0A3P8X490_CYNSE</name>
<protein>
    <recommendedName>
        <fullName evidence="2">receptor protein-tyrosine kinase</fullName>
        <ecNumber evidence="2">2.7.10.1</ecNumber>
    </recommendedName>
</protein>
<evidence type="ECO:0000256" key="1">
    <source>
        <dbReference type="ARBA" id="ARBA00004251"/>
    </source>
</evidence>
<feature type="disulfide bond" evidence="24">
    <location>
        <begin position="244"/>
        <end position="299"/>
    </location>
</feature>
<evidence type="ECO:0000256" key="8">
    <source>
        <dbReference type="ARBA" id="ARBA00022741"/>
    </source>
</evidence>
<dbReference type="GO" id="GO:0005524">
    <property type="term" value="F:ATP binding"/>
    <property type="evidence" value="ECO:0007669"/>
    <property type="project" value="UniProtKB-UniRule"/>
</dbReference>
<evidence type="ECO:0000256" key="14">
    <source>
        <dbReference type="ARBA" id="ARBA00023137"/>
    </source>
</evidence>
<dbReference type="InterPro" id="IPR008266">
    <property type="entry name" value="Tyr_kinase_AS"/>
</dbReference>
<dbReference type="RefSeq" id="XP_016897429.2">
    <property type="nucleotide sequence ID" value="XM_017041940.2"/>
</dbReference>
<dbReference type="InterPro" id="IPR011009">
    <property type="entry name" value="Kinase-like_dom_sf"/>
</dbReference>
<feature type="compositionally biased region" description="Acidic residues" evidence="27">
    <location>
        <begin position="979"/>
        <end position="988"/>
    </location>
</feature>
<feature type="binding site" evidence="21">
    <location>
        <position position="808"/>
    </location>
    <ligand>
        <name>ATP</name>
        <dbReference type="ChEBI" id="CHEBI:30616"/>
    </ligand>
</feature>
<feature type="binding site" evidence="21 25">
    <location>
        <position position="662"/>
    </location>
    <ligand>
        <name>ATP</name>
        <dbReference type="ChEBI" id="CHEBI:30616"/>
    </ligand>
</feature>
<dbReference type="GO" id="GO:0019955">
    <property type="term" value="F:cytokine binding"/>
    <property type="evidence" value="ECO:0007669"/>
    <property type="project" value="InterPro"/>
</dbReference>
<feature type="binding site" evidence="23">
    <location>
        <begin position="634"/>
        <end position="642"/>
    </location>
    <ligand>
        <name>ATP</name>
        <dbReference type="ChEBI" id="CHEBI:30616"/>
    </ligand>
</feature>
<evidence type="ECO:0000256" key="28">
    <source>
        <dbReference type="SAM" id="Phobius"/>
    </source>
</evidence>
<dbReference type="GO" id="GO:0030335">
    <property type="term" value="P:positive regulation of cell migration"/>
    <property type="evidence" value="ECO:0007669"/>
    <property type="project" value="TreeGrafter"/>
</dbReference>
<evidence type="ECO:0000256" key="9">
    <source>
        <dbReference type="ARBA" id="ARBA00022777"/>
    </source>
</evidence>
<dbReference type="Proteomes" id="UP000265120">
    <property type="component" value="Chromosome 19"/>
</dbReference>
<keyword evidence="11" id="KW-0832">Ubl conjugation</keyword>
<dbReference type="PROSITE" id="PS50835">
    <property type="entry name" value="IG_LIKE"/>
    <property type="match status" value="2"/>
</dbReference>
<dbReference type="InterPro" id="IPR003599">
    <property type="entry name" value="Ig_sub"/>
</dbReference>
<dbReference type="InterPro" id="IPR007110">
    <property type="entry name" value="Ig-like_dom"/>
</dbReference>
<dbReference type="InterPro" id="IPR020635">
    <property type="entry name" value="Tyr_kinase_cat_dom"/>
</dbReference>
<proteinExistence type="inferred from homology"/>
<dbReference type="GO" id="GO:0005886">
    <property type="term" value="C:plasma membrane"/>
    <property type="evidence" value="ECO:0007669"/>
    <property type="project" value="UniProtKB-SubCell"/>
</dbReference>
<keyword evidence="33" id="KW-1185">Reference proteome</keyword>
<dbReference type="PROSITE" id="PS00107">
    <property type="entry name" value="PROTEIN_KINASE_ATP"/>
    <property type="match status" value="1"/>
</dbReference>
<evidence type="ECO:0000256" key="21">
    <source>
        <dbReference type="PIRSR" id="PIRSR000615-2"/>
    </source>
</evidence>
<dbReference type="GO" id="GO:0001667">
    <property type="term" value="P:ameboidal-type cell migration"/>
    <property type="evidence" value="ECO:0007669"/>
    <property type="project" value="UniProtKB-ARBA"/>
</dbReference>
<feature type="signal peptide" evidence="29">
    <location>
        <begin position="1"/>
        <end position="30"/>
    </location>
</feature>
<keyword evidence="10 21" id="KW-0067">ATP-binding</keyword>
<evidence type="ECO:0000256" key="20">
    <source>
        <dbReference type="PIRSR" id="PIRSR000615-1"/>
    </source>
</evidence>
<evidence type="ECO:0000256" key="6">
    <source>
        <dbReference type="ARBA" id="ARBA00022692"/>
    </source>
</evidence>
<dbReference type="CDD" id="cd00096">
    <property type="entry name" value="Ig"/>
    <property type="match status" value="1"/>
</dbReference>
<keyword evidence="17" id="KW-0325">Glycoprotein</keyword>
<feature type="binding site" evidence="22">
    <location>
        <position position="607"/>
    </location>
    <ligand>
        <name>Mg(2+)</name>
        <dbReference type="ChEBI" id="CHEBI:18420"/>
    </ligand>
</feature>
<dbReference type="GO" id="GO:0043235">
    <property type="term" value="C:receptor complex"/>
    <property type="evidence" value="ECO:0007669"/>
    <property type="project" value="TreeGrafter"/>
</dbReference>
<evidence type="ECO:0000256" key="24">
    <source>
        <dbReference type="PIRSR" id="PIRSR500947-52"/>
    </source>
</evidence>
<keyword evidence="22" id="KW-0460">Magnesium</keyword>
<feature type="binding site" evidence="21">
    <location>
        <begin position="710"/>
        <end position="716"/>
    </location>
    <ligand>
        <name>ATP</name>
        <dbReference type="ChEBI" id="CHEBI:30616"/>
    </ligand>
</feature>
<feature type="disulfide bond" evidence="24">
    <location>
        <begin position="478"/>
        <end position="536"/>
    </location>
</feature>
<dbReference type="InterPro" id="IPR003598">
    <property type="entry name" value="Ig_sub2"/>
</dbReference>
<evidence type="ECO:0000256" key="29">
    <source>
        <dbReference type="SAM" id="SignalP"/>
    </source>
</evidence>
<evidence type="ECO:0000256" key="18">
    <source>
        <dbReference type="ARBA" id="ARBA00023319"/>
    </source>
</evidence>
<keyword evidence="22" id="KW-0479">Metal-binding</keyword>
<evidence type="ECO:0000256" key="15">
    <source>
        <dbReference type="ARBA" id="ARBA00023157"/>
    </source>
</evidence>
<dbReference type="Ensembl" id="ENSCSET00000032306.1">
    <property type="protein sequence ID" value="ENSCSEP00000031895.1"/>
    <property type="gene ID" value="ENSCSEG00000020459.1"/>
</dbReference>
<dbReference type="InterPro" id="IPR030658">
    <property type="entry name" value="CSF-1_receptor"/>
</dbReference>
<keyword evidence="6 26" id="KW-0812">Transmembrane</keyword>
<dbReference type="GO" id="GO:0043408">
    <property type="term" value="P:regulation of MAPK cascade"/>
    <property type="evidence" value="ECO:0007669"/>
    <property type="project" value="TreeGrafter"/>
</dbReference>
<dbReference type="SMART" id="SM00408">
    <property type="entry name" value="IGc2"/>
    <property type="match status" value="1"/>
</dbReference>
<dbReference type="PROSITE" id="PS50011">
    <property type="entry name" value="PROTEIN_KINASE_DOM"/>
    <property type="match status" value="1"/>
</dbReference>
<dbReference type="Gene3D" id="1.10.510.10">
    <property type="entry name" value="Transferase(Phosphotransferase) domain 1"/>
    <property type="match status" value="1"/>
</dbReference>
<dbReference type="InParanoid" id="A0A3P8X490"/>
<comment type="similarity">
    <text evidence="26">Belongs to the protein kinase superfamily. Tyr protein kinase family. CSF-1/PDGF receptor subfamily.</text>
</comment>
<dbReference type="FunFam" id="3.30.200.20:FF:000025">
    <property type="entry name" value="Platelet-derived growth factor receptor alpha"/>
    <property type="match status" value="1"/>
</dbReference>
<evidence type="ECO:0000256" key="3">
    <source>
        <dbReference type="ARBA" id="ARBA00022475"/>
    </source>
</evidence>
<keyword evidence="18 26" id="KW-0393">Immunoglobulin domain</keyword>
<keyword evidence="13 28" id="KW-0472">Membrane</keyword>
<keyword evidence="16 26" id="KW-0675">Receptor</keyword>
<evidence type="ECO:0000313" key="32">
    <source>
        <dbReference type="Ensembl" id="ENSCSEP00000031895.1"/>
    </source>
</evidence>
<evidence type="ECO:0000256" key="5">
    <source>
        <dbReference type="ARBA" id="ARBA00022679"/>
    </source>
</evidence>
<dbReference type="SUPFAM" id="SSF56112">
    <property type="entry name" value="Protein kinase-like (PK-like)"/>
    <property type="match status" value="1"/>
</dbReference>
<dbReference type="OMA" id="EPMMKNI"/>
<feature type="region of interest" description="Disordered" evidence="27">
    <location>
        <begin position="964"/>
        <end position="1014"/>
    </location>
</feature>
<dbReference type="GO" id="GO:0046872">
    <property type="term" value="F:metal ion binding"/>
    <property type="evidence" value="ECO:0007669"/>
    <property type="project" value="UniProtKB-KW"/>
</dbReference>
<dbReference type="Gene3D" id="3.30.200.20">
    <property type="entry name" value="Phosphorylase Kinase, domain 1"/>
    <property type="match status" value="1"/>
</dbReference>
<evidence type="ECO:0000259" key="31">
    <source>
        <dbReference type="PROSITE" id="PS50835"/>
    </source>
</evidence>
<evidence type="ECO:0000256" key="19">
    <source>
        <dbReference type="ARBA" id="ARBA00051243"/>
    </source>
</evidence>
<feature type="disulfide bond" evidence="24">
    <location>
        <begin position="64"/>
        <end position="104"/>
    </location>
</feature>
<dbReference type="InterPro" id="IPR050122">
    <property type="entry name" value="RTK"/>
</dbReference>
<reference evidence="32 33" key="1">
    <citation type="journal article" date="2014" name="Nat. Genet.">
        <title>Whole-genome sequence of a flatfish provides insights into ZW sex chromosome evolution and adaptation to a benthic lifestyle.</title>
        <authorList>
            <person name="Chen S."/>
            <person name="Zhang G."/>
            <person name="Shao C."/>
            <person name="Huang Q."/>
            <person name="Liu G."/>
            <person name="Zhang P."/>
            <person name="Song W."/>
            <person name="An N."/>
            <person name="Chalopin D."/>
            <person name="Volff J.N."/>
            <person name="Hong Y."/>
            <person name="Li Q."/>
            <person name="Sha Z."/>
            <person name="Zhou H."/>
            <person name="Xie M."/>
            <person name="Yu Q."/>
            <person name="Liu Y."/>
            <person name="Xiang H."/>
            <person name="Wang N."/>
            <person name="Wu K."/>
            <person name="Yang C."/>
            <person name="Zhou Q."/>
            <person name="Liao X."/>
            <person name="Yang L."/>
            <person name="Hu Q."/>
            <person name="Zhang J."/>
            <person name="Meng L."/>
            <person name="Jin L."/>
            <person name="Tian Y."/>
            <person name="Lian J."/>
            <person name="Yang J."/>
            <person name="Miao G."/>
            <person name="Liu S."/>
            <person name="Liang Z."/>
            <person name="Yan F."/>
            <person name="Li Y."/>
            <person name="Sun B."/>
            <person name="Zhang H."/>
            <person name="Zhang J."/>
            <person name="Zhu Y."/>
            <person name="Du M."/>
            <person name="Zhao Y."/>
            <person name="Schartl M."/>
            <person name="Tang Q."/>
            <person name="Wang J."/>
        </authorList>
    </citation>
    <scope>NUCLEOTIDE SEQUENCE</scope>
</reference>
<evidence type="ECO:0000256" key="17">
    <source>
        <dbReference type="ARBA" id="ARBA00023180"/>
    </source>
</evidence>
<keyword evidence="15 24" id="KW-1015">Disulfide bond</keyword>
<keyword evidence="29" id="KW-0732">Signal</keyword>
<dbReference type="Pfam" id="PF25305">
    <property type="entry name" value="Ig_PDGFR_d4"/>
    <property type="match status" value="1"/>
</dbReference>
<keyword evidence="8 21" id="KW-0547">Nucleotide-binding</keyword>
<dbReference type="InterPro" id="IPR001824">
    <property type="entry name" value="Tyr_kinase_rcpt_3_CS"/>
</dbReference>
<dbReference type="GO" id="GO:1990682">
    <property type="term" value="C:CSF1-CSF1R complex"/>
    <property type="evidence" value="ECO:0007669"/>
    <property type="project" value="TreeGrafter"/>
</dbReference>
<dbReference type="GO" id="GO:0019838">
    <property type="term" value="F:growth factor binding"/>
    <property type="evidence" value="ECO:0007669"/>
    <property type="project" value="TreeGrafter"/>
</dbReference>
<evidence type="ECO:0000256" key="16">
    <source>
        <dbReference type="ARBA" id="ARBA00023170"/>
    </source>
</evidence>
<keyword evidence="7" id="KW-0677">Repeat</keyword>
<reference evidence="32" key="2">
    <citation type="submission" date="2025-08" db="UniProtKB">
        <authorList>
            <consortium name="Ensembl"/>
        </authorList>
    </citation>
    <scope>IDENTIFICATION</scope>
</reference>
<evidence type="ECO:0000256" key="12">
    <source>
        <dbReference type="ARBA" id="ARBA00022989"/>
    </source>
</evidence>
<dbReference type="InterPro" id="IPR000719">
    <property type="entry name" value="Prot_kinase_dom"/>
</dbReference>
<keyword evidence="5" id="KW-0808">Transferase</keyword>
<feature type="domain" description="Ig-like" evidence="31">
    <location>
        <begin position="475"/>
        <end position="550"/>
    </location>
</feature>
<keyword evidence="4" id="KW-0597">Phosphoprotein</keyword>
<sequence>MLFSCTVSVREMEMFRSLLLLVVVTWYCSAEKPPNLPLIRLNSVLLLNQSEQVLRAGSAFSLSCQGNGSVRWSISAFSLRYDDGLPEQIDVRRSGLRHTGTYSCTDSTHKHTWIHLYITDPGLAPSSYWVTPRSIPNVKEGEDFLWECQPTDPSLTNLTLQSEDRGQGLPLGMNVTFDPHKGALIQNVQRSFNGRYVCSGLKDGTRVWSTSLDLMVLPRLHTPDLSLSQTDFVRLQGEQFQVTCLGSSPSPFFNVSWTHPGIKALNVSVNRFYSNGLMHVNSSVHVSAVTHRHCGMFLCMAVNEVGVVKASVKLRVLAHPFIIIYLLLHANANVSSEVNANVSSMPSADRSMVAYLISNVTGLNATSIVNVSGSRRVEVYEGHDVLLMFVIEAYPPIRSHVWTMPREQNGRIKHEESYNIKDYRSEFSLLLRRPRLEDQGLYLFNFSNAFFSGCQSLKLLIFRSPQTVLHLLNDTLTCSSSGLPPPTLLWFVCPSTQQTCGNASTYQVPSADVTSQGEKVTSRLQLSEDDDVTVECVAYNSLGESRQALSHRFNLATPTILSPALIGAVSAIAAFSLLLLIISFRWKQKPRYEIRWKIIESSDGNNYTFFDPAHLPYNYKWEFPRDKLRLGPVLGSGAFGKVVEATAYGLGTGDNVTRVAVKMLKPSALSEERDALMSELKILSHLGYHDNIVNLLGACTTGGPMLMITEYCLHGDLLNFLRTHAQDFLLAEVHYKNMTVVYNSRVRSDSGISCSSDTDLLPVQSPTNHAVQMDVISVVDLLKFSYEVSQGLDFLSNRNCIHRDVAARNVLLTDRCVAKICDFGLARDIRDDDSYIVQGNARLPVKWMAPESIFECVYTLQSDVWSYGVLLWEIFSLGKSPYPNVPVDSKFYKMIKDGQHMTAPDFASAEMYQLMKQCWSLEPRYRPTFKTIGQIIRRLLPSTSDMTAHQSHKVTYTNVDVCREEDEEAGDESRGGAELCDDENEEQEPMMKNFYQHFQSSLPTPDQDQDQDQN</sequence>
<feature type="binding site" evidence="22">
    <location>
        <position position="809"/>
    </location>
    <ligand>
        <name>Mg(2+)</name>
        <dbReference type="ChEBI" id="CHEBI:18420"/>
    </ligand>
</feature>
<evidence type="ECO:0000256" key="27">
    <source>
        <dbReference type="SAM" id="MobiDB-lite"/>
    </source>
</evidence>
<dbReference type="InterPro" id="IPR013783">
    <property type="entry name" value="Ig-like_fold"/>
</dbReference>
<dbReference type="Pfam" id="PF07714">
    <property type="entry name" value="PK_Tyr_Ser-Thr"/>
    <property type="match status" value="1"/>
</dbReference>
<evidence type="ECO:0000256" key="11">
    <source>
        <dbReference type="ARBA" id="ARBA00022843"/>
    </source>
</evidence>
<dbReference type="PROSITE" id="PS00240">
    <property type="entry name" value="RECEPTOR_TYR_KIN_III"/>
    <property type="match status" value="1"/>
</dbReference>
<keyword evidence="12 28" id="KW-1133">Transmembrane helix</keyword>
<organism evidence="32 33">
    <name type="scientific">Cynoglossus semilaevis</name>
    <name type="common">Tongue sole</name>
    <dbReference type="NCBI Taxonomy" id="244447"/>
    <lineage>
        <taxon>Eukaryota</taxon>
        <taxon>Metazoa</taxon>
        <taxon>Chordata</taxon>
        <taxon>Craniata</taxon>
        <taxon>Vertebrata</taxon>
        <taxon>Euteleostomi</taxon>
        <taxon>Actinopterygii</taxon>
        <taxon>Neopterygii</taxon>
        <taxon>Teleostei</taxon>
        <taxon>Neoteleostei</taxon>
        <taxon>Acanthomorphata</taxon>
        <taxon>Carangaria</taxon>
        <taxon>Pleuronectiformes</taxon>
        <taxon>Pleuronectoidei</taxon>
        <taxon>Cynoglossidae</taxon>
        <taxon>Cynoglossinae</taxon>
        <taxon>Cynoglossus</taxon>
    </lineage>
</organism>
<dbReference type="PANTHER" id="PTHR24416">
    <property type="entry name" value="TYROSINE-PROTEIN KINASE RECEPTOR"/>
    <property type="match status" value="1"/>
</dbReference>
<keyword evidence="3" id="KW-1003">Cell membrane</keyword>
<evidence type="ECO:0000256" key="25">
    <source>
        <dbReference type="PROSITE-ProRule" id="PRU10141"/>
    </source>
</evidence>
<dbReference type="PANTHER" id="PTHR24416:SF47">
    <property type="entry name" value="MACROPHAGE COLONY-STIMULATING FACTOR 1 RECEPTOR"/>
    <property type="match status" value="1"/>
</dbReference>
<evidence type="ECO:0000256" key="2">
    <source>
        <dbReference type="ARBA" id="ARBA00011902"/>
    </source>
</evidence>
<dbReference type="GO" id="GO:0030316">
    <property type="term" value="P:osteoclast differentiation"/>
    <property type="evidence" value="ECO:0007669"/>
    <property type="project" value="TreeGrafter"/>
</dbReference>
<evidence type="ECO:0000256" key="22">
    <source>
        <dbReference type="PIRSR" id="PIRSR000615-3"/>
    </source>
</evidence>
<dbReference type="SMART" id="SM00409">
    <property type="entry name" value="IG"/>
    <property type="match status" value="4"/>
</dbReference>
<reference evidence="32" key="3">
    <citation type="submission" date="2025-09" db="UniProtKB">
        <authorList>
            <consortium name="Ensembl"/>
        </authorList>
    </citation>
    <scope>IDENTIFICATION</scope>
</reference>
<dbReference type="GO" id="GO:0007169">
    <property type="term" value="P:cell surface receptor protein tyrosine kinase signaling pathway"/>
    <property type="evidence" value="ECO:0007669"/>
    <property type="project" value="InterPro"/>
</dbReference>
<feature type="active site" description="Proton acceptor" evidence="20">
    <location>
        <position position="804"/>
    </location>
</feature>
<dbReference type="Gene3D" id="2.60.40.10">
    <property type="entry name" value="Immunoglobulins"/>
    <property type="match status" value="5"/>
</dbReference>
<keyword evidence="14" id="KW-0829">Tyrosine-protein kinase</keyword>
<dbReference type="PIRSF" id="PIRSF500947">
    <property type="entry name" value="CSF-1_receptor"/>
    <property type="match status" value="1"/>
</dbReference>
<comment type="catalytic activity">
    <reaction evidence="19">
        <text>L-tyrosyl-[protein] + ATP = O-phospho-L-tyrosyl-[protein] + ADP + H(+)</text>
        <dbReference type="Rhea" id="RHEA:10596"/>
        <dbReference type="Rhea" id="RHEA-COMP:10136"/>
        <dbReference type="Rhea" id="RHEA-COMP:20101"/>
        <dbReference type="ChEBI" id="CHEBI:15378"/>
        <dbReference type="ChEBI" id="CHEBI:30616"/>
        <dbReference type="ChEBI" id="CHEBI:46858"/>
        <dbReference type="ChEBI" id="CHEBI:61978"/>
        <dbReference type="ChEBI" id="CHEBI:456216"/>
        <dbReference type="EC" id="2.7.10.1"/>
    </reaction>
</comment>
<evidence type="ECO:0000256" key="13">
    <source>
        <dbReference type="ARBA" id="ARBA00023136"/>
    </source>
</evidence>
<dbReference type="PROSITE" id="PS00109">
    <property type="entry name" value="PROTEIN_KINASE_TYR"/>
    <property type="match status" value="1"/>
</dbReference>
<dbReference type="AlphaFoldDB" id="A0A3P8X490"/>
<feature type="binding site" evidence="22">
    <location>
        <position position="822"/>
    </location>
    <ligand>
        <name>Mg(2+)</name>
        <dbReference type="ChEBI" id="CHEBI:18420"/>
    </ligand>
</feature>
<dbReference type="PIRSF" id="PIRSF000615">
    <property type="entry name" value="TyrPK_CSF1-R"/>
    <property type="match status" value="1"/>
</dbReference>
<dbReference type="GeneTree" id="ENSGT00940000155506"/>
<feature type="disulfide bond" evidence="24">
    <location>
        <begin position="148"/>
        <end position="198"/>
    </location>
</feature>
<evidence type="ECO:0000256" key="23">
    <source>
        <dbReference type="PIRSR" id="PIRSR500947-51"/>
    </source>
</evidence>
<evidence type="ECO:0000313" key="33">
    <source>
        <dbReference type="Proteomes" id="UP000265120"/>
    </source>
</evidence>
<dbReference type="CTD" id="568405"/>
<dbReference type="GO" id="GO:0005011">
    <property type="term" value="F:macrophage colony-stimulating factor receptor activity"/>
    <property type="evidence" value="ECO:0007669"/>
    <property type="project" value="TreeGrafter"/>
</dbReference>
<accession>A0A3P8X490</accession>
<dbReference type="InterPro" id="IPR017441">
    <property type="entry name" value="Protein_kinase_ATP_BS"/>
</dbReference>
<evidence type="ECO:0000259" key="30">
    <source>
        <dbReference type="PROSITE" id="PS50011"/>
    </source>
</evidence>
<evidence type="ECO:0000256" key="7">
    <source>
        <dbReference type="ARBA" id="ARBA00022737"/>
    </source>
</evidence>
<keyword evidence="9" id="KW-0418">Kinase</keyword>
<dbReference type="InterPro" id="IPR036179">
    <property type="entry name" value="Ig-like_dom_sf"/>
</dbReference>
<dbReference type="GeneID" id="103395736"/>
<feature type="chain" id="PRO_5018100726" description="receptor protein-tyrosine kinase" evidence="29">
    <location>
        <begin position="31"/>
        <end position="1014"/>
    </location>
</feature>
<feature type="transmembrane region" description="Helical" evidence="28">
    <location>
        <begin position="560"/>
        <end position="582"/>
    </location>
</feature>
<dbReference type="FunFam" id="1.10.510.10:FF:000140">
    <property type="entry name" value="Platelet-derived growth factor receptor beta"/>
    <property type="match status" value="1"/>
</dbReference>
<dbReference type="STRING" id="244447.ENSCSEP00000031895"/>
<dbReference type="InterPro" id="IPR001245">
    <property type="entry name" value="Ser-Thr/Tyr_kinase_cat_dom"/>
</dbReference>
<evidence type="ECO:0000256" key="10">
    <source>
        <dbReference type="ARBA" id="ARBA00022840"/>
    </source>
</evidence>
<feature type="binding site" evidence="21">
    <location>
        <begin position="635"/>
        <end position="642"/>
    </location>
    <ligand>
        <name>ATP</name>
        <dbReference type="ChEBI" id="CHEBI:30616"/>
    </ligand>
</feature>
<evidence type="ECO:0000256" key="4">
    <source>
        <dbReference type="ARBA" id="ARBA00022553"/>
    </source>
</evidence>